<sequence length="191" mass="21580">MASIAHTAPRSVSSTDEQNMASMAHTAPRSVSSTDEQNMASITSIDCIDFNNLAPMFVQAMKSALARECARHLRIADINASDAKKKDDITNIFEPQLKQVKRDHLFKNKSSWNSLKEYIVEVTLNMICFFVRKNVDHAIYNNAMKVQRAGWQNAMLVDLHTLDHITVDIHIISESRTTLAQDIDIRSYVTL</sequence>
<comment type="caution">
    <text evidence="2">The sequence shown here is derived from an EMBL/GenBank/DDBJ whole genome shotgun (WGS) entry which is preliminary data.</text>
</comment>
<keyword evidence="3" id="KW-1185">Reference proteome</keyword>
<dbReference type="AlphaFoldDB" id="A0A9N9EG19"/>
<name>A0A9N9EG19_FUNMO</name>
<gene>
    <name evidence="2" type="ORF">FMOSSE_LOCUS12530</name>
</gene>
<organism evidence="2 3">
    <name type="scientific">Funneliformis mosseae</name>
    <name type="common">Endomycorrhizal fungus</name>
    <name type="synonym">Glomus mosseae</name>
    <dbReference type="NCBI Taxonomy" id="27381"/>
    <lineage>
        <taxon>Eukaryota</taxon>
        <taxon>Fungi</taxon>
        <taxon>Fungi incertae sedis</taxon>
        <taxon>Mucoromycota</taxon>
        <taxon>Glomeromycotina</taxon>
        <taxon>Glomeromycetes</taxon>
        <taxon>Glomerales</taxon>
        <taxon>Glomeraceae</taxon>
        <taxon>Funneliformis</taxon>
    </lineage>
</organism>
<dbReference type="Proteomes" id="UP000789375">
    <property type="component" value="Unassembled WGS sequence"/>
</dbReference>
<accession>A0A9N9EG19</accession>
<reference evidence="2" key="1">
    <citation type="submission" date="2021-06" db="EMBL/GenBank/DDBJ databases">
        <authorList>
            <person name="Kallberg Y."/>
            <person name="Tangrot J."/>
            <person name="Rosling A."/>
        </authorList>
    </citation>
    <scope>NUCLEOTIDE SEQUENCE</scope>
    <source>
        <strain evidence="2">87-6 pot B 2015</strain>
    </source>
</reference>
<evidence type="ECO:0000313" key="3">
    <source>
        <dbReference type="Proteomes" id="UP000789375"/>
    </source>
</evidence>
<proteinExistence type="predicted"/>
<evidence type="ECO:0000256" key="1">
    <source>
        <dbReference type="SAM" id="MobiDB-lite"/>
    </source>
</evidence>
<dbReference type="EMBL" id="CAJVPP010006061">
    <property type="protein sequence ID" value="CAG8673487.1"/>
    <property type="molecule type" value="Genomic_DNA"/>
</dbReference>
<protein>
    <submittedName>
        <fullName evidence="2">11545_t:CDS:1</fullName>
    </submittedName>
</protein>
<feature type="region of interest" description="Disordered" evidence="1">
    <location>
        <begin position="1"/>
        <end position="35"/>
    </location>
</feature>
<evidence type="ECO:0000313" key="2">
    <source>
        <dbReference type="EMBL" id="CAG8673487.1"/>
    </source>
</evidence>
<feature type="compositionally biased region" description="Polar residues" evidence="1">
    <location>
        <begin position="10"/>
        <end position="21"/>
    </location>
</feature>